<gene>
    <name evidence="1" type="ORF">HPB47_017029</name>
</gene>
<evidence type="ECO:0000313" key="1">
    <source>
        <dbReference type="EMBL" id="KAG0438397.1"/>
    </source>
</evidence>
<dbReference type="Proteomes" id="UP000805193">
    <property type="component" value="Unassembled WGS sequence"/>
</dbReference>
<sequence length="901" mass="97018">RAWRLESDQGAMLHVLDSQETREKEVTADKSEVLTEDLVVAEKRVDSIKQTCSSAHKRILSCLHNVSLEDASTEKLQKKVPELAMFHSLQECHRNIGNSTLLGSVLCECANLQGKLGQELLNYERETDKQILQPTNLLLETDLPNISKLRRQLSKLTLDMDAAKNRYHTALKHAQQSGGNATTNNSGGGAGATSGSSPSGAGTAVTSKTEGLREEAEDATSKVEQCRDALAAEMFSLIGREPEFAHLLVQWYQLQGDHHRRALAEIDATLPALWRLIGNSPQKPVFGFSLEEHLRVTGRRIALVVEKCACCLLTYGMDEEGLFRITGSVSKVKKLKSAFNAGIVDLSEFERDPHTIASILKQYLRELPEPLMTFSLYEDWMKAASIPDLNTRLQALWQVVNNLPQPNHDNLRYVVKFLARLATNQERNKMSSQNIAIVIAPNLVWAREENQSQLMGVNMTLANMHSSIVDTLVNYADWFFPGEEEFTSSSPPSNVRTFGDAPATGGHSNHEATTNGDVDDHSSGPCTSPTSQSPRVTHRPGKKAAPPAPAPSLCTPRDRSSMALPPSADFKLPGAAPTVSGGTLGRPRPQVRQGSKPEVAEKPQALQRRSLEGAAAEGAGYSTQSLERRPGRPPVPRPACERPSVPPPERPKSQNLDAGQRGVQETAGDVGLQKNEAAPKSDHQAGGGSVSGGRPLSLDHEELLSYADDSDTDEKDEAGGGDGFKPAPLVNGIKDGDGEAGSQLASSPPLQRSHPRNQSAREEARWDFLTGGELKPAPERPPRSSPSAELTASSMTASMTSVASSTTSSMASSMTSLTASSMTSSGRVLSEENSREDLALRRSPPPDINTSGPPPDLIASSEVSKTTITVATKDVETSPPHKVSGLSSPVHGGGTPEETRL</sequence>
<reference evidence="1 2" key="1">
    <citation type="journal article" date="2020" name="Cell">
        <title>Large-Scale Comparative Analyses of Tick Genomes Elucidate Their Genetic Diversity and Vector Capacities.</title>
        <authorList>
            <consortium name="Tick Genome and Microbiome Consortium (TIGMIC)"/>
            <person name="Jia N."/>
            <person name="Wang J."/>
            <person name="Shi W."/>
            <person name="Du L."/>
            <person name="Sun Y."/>
            <person name="Zhan W."/>
            <person name="Jiang J.F."/>
            <person name="Wang Q."/>
            <person name="Zhang B."/>
            <person name="Ji P."/>
            <person name="Bell-Sakyi L."/>
            <person name="Cui X.M."/>
            <person name="Yuan T.T."/>
            <person name="Jiang B.G."/>
            <person name="Yang W.F."/>
            <person name="Lam T.T."/>
            <person name="Chang Q.C."/>
            <person name="Ding S.J."/>
            <person name="Wang X.J."/>
            <person name="Zhu J.G."/>
            <person name="Ruan X.D."/>
            <person name="Zhao L."/>
            <person name="Wei J.T."/>
            <person name="Ye R.Z."/>
            <person name="Que T.C."/>
            <person name="Du C.H."/>
            <person name="Zhou Y.H."/>
            <person name="Cheng J.X."/>
            <person name="Dai P.F."/>
            <person name="Guo W.B."/>
            <person name="Han X.H."/>
            <person name="Huang E.J."/>
            <person name="Li L.F."/>
            <person name="Wei W."/>
            <person name="Gao Y.C."/>
            <person name="Liu J.Z."/>
            <person name="Shao H.Z."/>
            <person name="Wang X."/>
            <person name="Wang C.C."/>
            <person name="Yang T.C."/>
            <person name="Huo Q.B."/>
            <person name="Li W."/>
            <person name="Chen H.Y."/>
            <person name="Chen S.E."/>
            <person name="Zhou L.G."/>
            <person name="Ni X.B."/>
            <person name="Tian J.H."/>
            <person name="Sheng Y."/>
            <person name="Liu T."/>
            <person name="Pan Y.S."/>
            <person name="Xia L.Y."/>
            <person name="Li J."/>
            <person name="Zhao F."/>
            <person name="Cao W.C."/>
        </authorList>
    </citation>
    <scope>NUCLEOTIDE SEQUENCE [LARGE SCALE GENOMIC DNA]</scope>
    <source>
        <strain evidence="1">Iper-2018</strain>
    </source>
</reference>
<dbReference type="EMBL" id="JABSTQ010005869">
    <property type="protein sequence ID" value="KAG0438397.1"/>
    <property type="molecule type" value="Genomic_DNA"/>
</dbReference>
<organism evidence="1 2">
    <name type="scientific">Ixodes persulcatus</name>
    <name type="common">Taiga tick</name>
    <dbReference type="NCBI Taxonomy" id="34615"/>
    <lineage>
        <taxon>Eukaryota</taxon>
        <taxon>Metazoa</taxon>
        <taxon>Ecdysozoa</taxon>
        <taxon>Arthropoda</taxon>
        <taxon>Chelicerata</taxon>
        <taxon>Arachnida</taxon>
        <taxon>Acari</taxon>
        <taxon>Parasitiformes</taxon>
        <taxon>Ixodida</taxon>
        <taxon>Ixodoidea</taxon>
        <taxon>Ixodidae</taxon>
        <taxon>Ixodinae</taxon>
        <taxon>Ixodes</taxon>
    </lineage>
</organism>
<comment type="caution">
    <text evidence="1">The sequence shown here is derived from an EMBL/GenBank/DDBJ whole genome shotgun (WGS) entry which is preliminary data.</text>
</comment>
<protein>
    <submittedName>
        <fullName evidence="1">Uncharacterized protein</fullName>
    </submittedName>
</protein>
<feature type="non-terminal residue" evidence="1">
    <location>
        <position position="1"/>
    </location>
</feature>
<proteinExistence type="predicted"/>
<accession>A0AC60QPC7</accession>
<name>A0AC60QPC7_IXOPE</name>
<evidence type="ECO:0000313" key="2">
    <source>
        <dbReference type="Proteomes" id="UP000805193"/>
    </source>
</evidence>
<keyword evidence="2" id="KW-1185">Reference proteome</keyword>